<dbReference type="EMBL" id="JAJA02000001">
    <property type="protein sequence ID" value="KWS05444.1"/>
    <property type="molecule type" value="Genomic_DNA"/>
</dbReference>
<accession>A0A108UAA1</accession>
<dbReference type="Proteomes" id="UP000023435">
    <property type="component" value="Unassembled WGS sequence"/>
</dbReference>
<organism evidence="2 3">
    <name type="scientific">Lysobacter capsici AZ78</name>
    <dbReference type="NCBI Taxonomy" id="1444315"/>
    <lineage>
        <taxon>Bacteria</taxon>
        <taxon>Pseudomonadati</taxon>
        <taxon>Pseudomonadota</taxon>
        <taxon>Gammaproteobacteria</taxon>
        <taxon>Lysobacterales</taxon>
        <taxon>Lysobacteraceae</taxon>
        <taxon>Lysobacter</taxon>
    </lineage>
</organism>
<name>A0A108UAA1_9GAMM</name>
<dbReference type="AlphaFoldDB" id="A0A108UAA1"/>
<evidence type="ECO:0000313" key="2">
    <source>
        <dbReference type="EMBL" id="KWS05444.1"/>
    </source>
</evidence>
<gene>
    <name evidence="2" type="ORF">AZ78_2996</name>
</gene>
<feature type="region of interest" description="Disordered" evidence="1">
    <location>
        <begin position="1"/>
        <end position="86"/>
    </location>
</feature>
<reference evidence="2 3" key="1">
    <citation type="journal article" date="2014" name="Genome Announc.">
        <title>Draft Genome Sequence of Lysobacter capsici AZ78, a Bacterium Antagonistic to Plant-Pathogenic Oomycetes.</title>
        <authorList>
            <person name="Puopolo G."/>
            <person name="Sonego P."/>
            <person name="Engelen K."/>
            <person name="Pertot I."/>
        </authorList>
    </citation>
    <scope>NUCLEOTIDE SEQUENCE [LARGE SCALE GENOMIC DNA]</scope>
    <source>
        <strain evidence="2 3">AZ78</strain>
    </source>
</reference>
<sequence length="100" mass="11121">MSGVAIKPRPGVLFARHPREGGDPGLHPGMTLKSLDPRLRGDDGHTQWPDAEARTDIDTHVDVEESNHRRRHKHEARQTAGFVSNQVDNDLSPCLCPCPR</sequence>
<evidence type="ECO:0000313" key="3">
    <source>
        <dbReference type="Proteomes" id="UP000023435"/>
    </source>
</evidence>
<comment type="caution">
    <text evidence="2">The sequence shown here is derived from an EMBL/GenBank/DDBJ whole genome shotgun (WGS) entry which is preliminary data.</text>
</comment>
<keyword evidence="3" id="KW-1185">Reference proteome</keyword>
<proteinExistence type="predicted"/>
<evidence type="ECO:0000256" key="1">
    <source>
        <dbReference type="SAM" id="MobiDB-lite"/>
    </source>
</evidence>
<protein>
    <submittedName>
        <fullName evidence="2">Uncharacterized protein</fullName>
    </submittedName>
</protein>
<feature type="compositionally biased region" description="Basic and acidic residues" evidence="1">
    <location>
        <begin position="35"/>
        <end position="67"/>
    </location>
</feature>